<dbReference type="InterPro" id="IPR037185">
    <property type="entry name" value="EmrE-like"/>
</dbReference>
<dbReference type="InterPro" id="IPR000620">
    <property type="entry name" value="EamA_dom"/>
</dbReference>
<dbReference type="EMBL" id="PYGJ01000018">
    <property type="protein sequence ID" value="PSL17431.1"/>
    <property type="molecule type" value="Genomic_DNA"/>
</dbReference>
<feature type="transmembrane region" description="Helical" evidence="1">
    <location>
        <begin position="34"/>
        <end position="54"/>
    </location>
</feature>
<dbReference type="Gene3D" id="1.10.3730.20">
    <property type="match status" value="1"/>
</dbReference>
<proteinExistence type="predicted"/>
<keyword evidence="1" id="KW-0812">Transmembrane</keyword>
<evidence type="ECO:0000313" key="3">
    <source>
        <dbReference type="EMBL" id="PSL17431.1"/>
    </source>
</evidence>
<feature type="transmembrane region" description="Helical" evidence="1">
    <location>
        <begin position="147"/>
        <end position="164"/>
    </location>
</feature>
<dbReference type="RefSeq" id="WP_106610138.1">
    <property type="nucleotide sequence ID" value="NZ_PYGJ01000018.1"/>
</dbReference>
<feature type="transmembrane region" description="Helical" evidence="1">
    <location>
        <begin position="238"/>
        <end position="256"/>
    </location>
</feature>
<feature type="transmembrane region" description="Helical" evidence="1">
    <location>
        <begin position="123"/>
        <end position="141"/>
    </location>
</feature>
<dbReference type="AlphaFoldDB" id="A0A2P8F6T8"/>
<dbReference type="PANTHER" id="PTHR22911:SF135">
    <property type="entry name" value="BLR4310 PROTEIN"/>
    <property type="match status" value="1"/>
</dbReference>
<dbReference type="GO" id="GO:0016020">
    <property type="term" value="C:membrane"/>
    <property type="evidence" value="ECO:0007669"/>
    <property type="project" value="InterPro"/>
</dbReference>
<feature type="domain" description="EamA" evidence="2">
    <location>
        <begin position="5"/>
        <end position="137"/>
    </location>
</feature>
<evidence type="ECO:0000313" key="4">
    <source>
        <dbReference type="Proteomes" id="UP000240418"/>
    </source>
</evidence>
<evidence type="ECO:0000259" key="2">
    <source>
        <dbReference type="Pfam" id="PF00892"/>
    </source>
</evidence>
<reference evidence="3 4" key="1">
    <citation type="submission" date="2018-03" db="EMBL/GenBank/DDBJ databases">
        <title>Genomic Encyclopedia of Archaeal and Bacterial Type Strains, Phase II (KMG-II): from individual species to whole genera.</title>
        <authorList>
            <person name="Goeker M."/>
        </authorList>
    </citation>
    <scope>NUCLEOTIDE SEQUENCE [LARGE SCALE GENOMIC DNA]</scope>
    <source>
        <strain evidence="3 4">DSM 100673</strain>
    </source>
</reference>
<keyword evidence="1" id="KW-1133">Transmembrane helix</keyword>
<comment type="caution">
    <text evidence="3">The sequence shown here is derived from an EMBL/GenBank/DDBJ whole genome shotgun (WGS) entry which is preliminary data.</text>
</comment>
<keyword evidence="4" id="KW-1185">Reference proteome</keyword>
<dbReference type="OrthoDB" id="7165334at2"/>
<feature type="transmembrane region" description="Helical" evidence="1">
    <location>
        <begin position="66"/>
        <end position="88"/>
    </location>
</feature>
<dbReference type="Pfam" id="PF00892">
    <property type="entry name" value="EamA"/>
    <property type="match status" value="1"/>
</dbReference>
<keyword evidence="1" id="KW-0472">Membrane</keyword>
<dbReference type="SUPFAM" id="SSF103481">
    <property type="entry name" value="Multidrug resistance efflux transporter EmrE"/>
    <property type="match status" value="2"/>
</dbReference>
<feature type="transmembrane region" description="Helical" evidence="1">
    <location>
        <begin position="94"/>
        <end position="114"/>
    </location>
</feature>
<accession>A0A2P8F6T8</accession>
<evidence type="ECO:0000256" key="1">
    <source>
        <dbReference type="SAM" id="Phobius"/>
    </source>
</evidence>
<sequence>MNNLYGILLIVAAMVGFSIEDIFIKQLSDPLPTGQILLVLGLGSCIIFGGLAIFNRQNIFARAAWTPMMLVRALADGIAAMFFASALGRVDLSTVAAVFQTLPLVITLGAALFLGEQVGWRRWSAIAVGFCGVLLIIRPGSIAFDPNTLLVLGAVITIAIRDLITRRIDITVSSSVVSFQGFASLAVAGIVLLYATSRPPAPIGTSEAAMFAAAILFGAAAYWGIVTAMRIGEASVVAPYRYTRLLFSIVGGMLVFGERPDMLMLAGATLIIGSGLYTFLRERIRAETPA</sequence>
<dbReference type="Proteomes" id="UP000240418">
    <property type="component" value="Unassembled WGS sequence"/>
</dbReference>
<name>A0A2P8F6T8_9RHOB</name>
<dbReference type="PANTHER" id="PTHR22911">
    <property type="entry name" value="ACYL-MALONYL CONDENSING ENZYME-RELATED"/>
    <property type="match status" value="1"/>
</dbReference>
<gene>
    <name evidence="3" type="ORF">CLV88_118106</name>
</gene>
<feature type="transmembrane region" description="Helical" evidence="1">
    <location>
        <begin position="176"/>
        <end position="196"/>
    </location>
</feature>
<protein>
    <submittedName>
        <fullName evidence="3">Drug/metabolite transporter (DMT)-like permease</fullName>
    </submittedName>
</protein>
<feature type="transmembrane region" description="Helical" evidence="1">
    <location>
        <begin position="208"/>
        <end position="226"/>
    </location>
</feature>
<feature type="transmembrane region" description="Helical" evidence="1">
    <location>
        <begin position="262"/>
        <end position="280"/>
    </location>
</feature>
<organism evidence="3 4">
    <name type="scientific">Shimia abyssi</name>
    <dbReference type="NCBI Taxonomy" id="1662395"/>
    <lineage>
        <taxon>Bacteria</taxon>
        <taxon>Pseudomonadati</taxon>
        <taxon>Pseudomonadota</taxon>
        <taxon>Alphaproteobacteria</taxon>
        <taxon>Rhodobacterales</taxon>
        <taxon>Roseobacteraceae</taxon>
    </lineage>
</organism>